<evidence type="ECO:0000256" key="1">
    <source>
        <dbReference type="SAM" id="MobiDB-lite"/>
    </source>
</evidence>
<dbReference type="AlphaFoldDB" id="A0A8S1W4A1"/>
<dbReference type="Proteomes" id="UP000683925">
    <property type="component" value="Unassembled WGS sequence"/>
</dbReference>
<gene>
    <name evidence="2" type="ORF">POCTA_138.1.T0820133</name>
</gene>
<feature type="region of interest" description="Disordered" evidence="1">
    <location>
        <begin position="1"/>
        <end position="24"/>
    </location>
</feature>
<name>A0A8S1W4A1_PAROT</name>
<organism evidence="2 3">
    <name type="scientific">Paramecium octaurelia</name>
    <dbReference type="NCBI Taxonomy" id="43137"/>
    <lineage>
        <taxon>Eukaryota</taxon>
        <taxon>Sar</taxon>
        <taxon>Alveolata</taxon>
        <taxon>Ciliophora</taxon>
        <taxon>Intramacronucleata</taxon>
        <taxon>Oligohymenophorea</taxon>
        <taxon>Peniculida</taxon>
        <taxon>Parameciidae</taxon>
        <taxon>Paramecium</taxon>
    </lineage>
</organism>
<evidence type="ECO:0000313" key="3">
    <source>
        <dbReference type="Proteomes" id="UP000683925"/>
    </source>
</evidence>
<dbReference type="OMA" id="YEDEPFT"/>
<keyword evidence="3" id="KW-1185">Reference proteome</keyword>
<reference evidence="2" key="1">
    <citation type="submission" date="2021-01" db="EMBL/GenBank/DDBJ databases">
        <authorList>
            <consortium name="Genoscope - CEA"/>
            <person name="William W."/>
        </authorList>
    </citation>
    <scope>NUCLEOTIDE SEQUENCE</scope>
</reference>
<accession>A0A8S1W4A1</accession>
<evidence type="ECO:0000313" key="2">
    <source>
        <dbReference type="EMBL" id="CAD8184081.1"/>
    </source>
</evidence>
<comment type="caution">
    <text evidence="2">The sequence shown here is derived from an EMBL/GenBank/DDBJ whole genome shotgun (WGS) entry which is preliminary data.</text>
</comment>
<sequence>MLKSNKLTSDSALTTNRPTSRIDTSYLNRGYSQHSQNQSTNKKLWIKINKVTEDAADTKPYIAIEKQRNAYSCHIKPSINRKTSCEIKNQIDFNEIKHFIKEVDDQYEDEPFTKKANQQQKQQYQNEKRLNHLNLILASYRDRIKSRNISNDIEPNNQQKYNNKIKIRSKQIAIIKQHSDNKIGFKISKLKQQDASQQLIYSNYIKSFRASSDYIVNQIPHMPSQQISKLTEELGNPENYNLTSDRLENSKELSGRPMTSMKWIVRRNKKNPDEIDNQLFMDESMISETEAKLNSLYGESIQIQKNLLQNQKSSPIKVISAIKKMDQIKSIINNVNSNKLMNKFLI</sequence>
<dbReference type="OrthoDB" id="306237at2759"/>
<protein>
    <submittedName>
        <fullName evidence="2">Uncharacterized protein</fullName>
    </submittedName>
</protein>
<dbReference type="EMBL" id="CAJJDP010000081">
    <property type="protein sequence ID" value="CAD8184081.1"/>
    <property type="molecule type" value="Genomic_DNA"/>
</dbReference>
<proteinExistence type="predicted"/>